<evidence type="ECO:0000256" key="1">
    <source>
        <dbReference type="SAM" id="SignalP"/>
    </source>
</evidence>
<keyword evidence="1" id="KW-0732">Signal</keyword>
<gene>
    <name evidence="2" type="ORF">IRJ16_09215</name>
</gene>
<proteinExistence type="predicted"/>
<feature type="signal peptide" evidence="1">
    <location>
        <begin position="1"/>
        <end position="23"/>
    </location>
</feature>
<protein>
    <submittedName>
        <fullName evidence="2">TolC family protein</fullName>
    </submittedName>
</protein>
<dbReference type="Proteomes" id="UP000622475">
    <property type="component" value="Unassembled WGS sequence"/>
</dbReference>
<feature type="chain" id="PRO_5037275822" evidence="1">
    <location>
        <begin position="24"/>
        <end position="246"/>
    </location>
</feature>
<dbReference type="AlphaFoldDB" id="A0A929PXB5"/>
<dbReference type="SUPFAM" id="SSF56954">
    <property type="entry name" value="Outer membrane efflux proteins (OEP)"/>
    <property type="match status" value="1"/>
</dbReference>
<organism evidence="2 3">
    <name type="scientific">Mucilaginibacter myungsuensis</name>
    <dbReference type="NCBI Taxonomy" id="649104"/>
    <lineage>
        <taxon>Bacteria</taxon>
        <taxon>Pseudomonadati</taxon>
        <taxon>Bacteroidota</taxon>
        <taxon>Sphingobacteriia</taxon>
        <taxon>Sphingobacteriales</taxon>
        <taxon>Sphingobacteriaceae</taxon>
        <taxon>Mucilaginibacter</taxon>
    </lineage>
</organism>
<evidence type="ECO:0000313" key="3">
    <source>
        <dbReference type="Proteomes" id="UP000622475"/>
    </source>
</evidence>
<name>A0A929PXB5_9SPHI</name>
<dbReference type="EMBL" id="JADFFL010000003">
    <property type="protein sequence ID" value="MBE9662062.1"/>
    <property type="molecule type" value="Genomic_DNA"/>
</dbReference>
<dbReference type="RefSeq" id="WP_194111257.1">
    <property type="nucleotide sequence ID" value="NZ_JADFFL010000003.1"/>
</dbReference>
<comment type="caution">
    <text evidence="2">The sequence shown here is derived from an EMBL/GenBank/DDBJ whole genome shotgun (WGS) entry which is preliminary data.</text>
</comment>
<dbReference type="GO" id="GO:0015562">
    <property type="term" value="F:efflux transmembrane transporter activity"/>
    <property type="evidence" value="ECO:0007669"/>
    <property type="project" value="InterPro"/>
</dbReference>
<sequence length="246" mass="27199">MSVKYKLIITILISLFTAGQLSAQVLGGTRKDGDQESMFPDFKTVYLQKLIDTADKYYPQIKLRAEQIKIAQTSYSQSKAAWFEGLSVTPSYVYNPSGSINLFNSTGASTNFFNGYQIAFSLSLSSFITRPYITRNAKHNIVVAQMEEETAKLTLRTQVSTLYVQFLQTQSSLRVAAKTASDTKLYLEQVKHDFSLSSPTATTTVYNSALTAYNSSALAKVAAEGAFLTAKLSLEVLVGRRLEDIK</sequence>
<reference evidence="2" key="1">
    <citation type="submission" date="2020-10" db="EMBL/GenBank/DDBJ databases">
        <title>Mucilaginibacter mali sp. nov., isolated from rhizosphere soil of apple orchard.</title>
        <authorList>
            <person name="Lee J.-S."/>
            <person name="Kim H.S."/>
            <person name="Kim J.-S."/>
        </authorList>
    </citation>
    <scope>NUCLEOTIDE SEQUENCE</scope>
    <source>
        <strain evidence="2">KCTC 22746</strain>
    </source>
</reference>
<evidence type="ECO:0000313" key="2">
    <source>
        <dbReference type="EMBL" id="MBE9662062.1"/>
    </source>
</evidence>
<keyword evidence="3" id="KW-1185">Reference proteome</keyword>
<dbReference type="Gene3D" id="1.20.1600.10">
    <property type="entry name" value="Outer membrane efflux proteins (OEP)"/>
    <property type="match status" value="1"/>
</dbReference>
<accession>A0A929PXB5</accession>